<feature type="compositionally biased region" description="Low complexity" evidence="1">
    <location>
        <begin position="210"/>
        <end position="219"/>
    </location>
</feature>
<feature type="region of interest" description="Disordered" evidence="1">
    <location>
        <begin position="242"/>
        <end position="262"/>
    </location>
</feature>
<name>A0ABZ2M8F8_9BACT</name>
<evidence type="ECO:0000256" key="1">
    <source>
        <dbReference type="SAM" id="MobiDB-lite"/>
    </source>
</evidence>
<dbReference type="RefSeq" id="WP_394828409.1">
    <property type="nucleotide sequence ID" value="NZ_CP089984.1"/>
</dbReference>
<keyword evidence="3" id="KW-1185">Reference proteome</keyword>
<feature type="region of interest" description="Disordered" evidence="1">
    <location>
        <begin position="202"/>
        <end position="229"/>
    </location>
</feature>
<accession>A0ABZ2M8F8</accession>
<gene>
    <name evidence="2" type="ORF">LZC94_16280</name>
</gene>
<dbReference type="Proteomes" id="UP001370348">
    <property type="component" value="Chromosome"/>
</dbReference>
<evidence type="ECO:0000313" key="3">
    <source>
        <dbReference type="Proteomes" id="UP001370348"/>
    </source>
</evidence>
<organism evidence="2 3">
    <name type="scientific">Pendulispora albinea</name>
    <dbReference type="NCBI Taxonomy" id="2741071"/>
    <lineage>
        <taxon>Bacteria</taxon>
        <taxon>Pseudomonadati</taxon>
        <taxon>Myxococcota</taxon>
        <taxon>Myxococcia</taxon>
        <taxon>Myxococcales</taxon>
        <taxon>Sorangiineae</taxon>
        <taxon>Pendulisporaceae</taxon>
        <taxon>Pendulispora</taxon>
    </lineage>
</organism>
<evidence type="ECO:0000313" key="2">
    <source>
        <dbReference type="EMBL" id="WXB18782.1"/>
    </source>
</evidence>
<sequence length="481" mass="49182">MNRRGIVVIAALLVALVALVIVVRACAHRFAEGSEAGGHASRGPGSGSGDAAGPRCVRAGSVILGNGLSRGGLLVGEAVAAADGYAVGVIRAVGKERRSMVARVSSNGERVTFVDVGPALGELPPPLPFVQRGALFAASYVRSAAQKGLDAPRTLAIVRIGDARDGKAAPFAEIPQQSDESMALDVATSPEGRAIVVWDEDATPAGAGGPSPAAADAPRGGPPPAPVDLQRTRARGVIKVLPVPNDPVKGDPNGSPAIVSSSGADVERPRAIARAGGYWVAWIARRLDPRGESDPKALEGPGEDRSYAWVEMAKVDDGGKRVGDVRRVTSDAGHATAFDWVAGEGGKLDLFVRDDAEMSQEGDGGRILRIAVREDGPQAPEAMVGAGVGLGDPAALGGPGGRWLFYADIAEHTHGIFLDSAVGVAVAPATEASTLEPLLDGKSPLLGTLEARNTLVLAVGPATADPDVAEAHILRCEALNR</sequence>
<proteinExistence type="predicted"/>
<protein>
    <submittedName>
        <fullName evidence="2">Uncharacterized protein</fullName>
    </submittedName>
</protein>
<dbReference type="EMBL" id="CP089984">
    <property type="protein sequence ID" value="WXB18782.1"/>
    <property type="molecule type" value="Genomic_DNA"/>
</dbReference>
<reference evidence="2 3" key="1">
    <citation type="submission" date="2021-12" db="EMBL/GenBank/DDBJ databases">
        <title>Discovery of the Pendulisporaceae a myxobacterial family with distinct sporulation behavior and unique specialized metabolism.</title>
        <authorList>
            <person name="Garcia R."/>
            <person name="Popoff A."/>
            <person name="Bader C.D."/>
            <person name="Loehr J."/>
            <person name="Walesch S."/>
            <person name="Walt C."/>
            <person name="Boldt J."/>
            <person name="Bunk B."/>
            <person name="Haeckl F.J.F.P.J."/>
            <person name="Gunesch A.P."/>
            <person name="Birkelbach J."/>
            <person name="Nuebel U."/>
            <person name="Pietschmann T."/>
            <person name="Bach T."/>
            <person name="Mueller R."/>
        </authorList>
    </citation>
    <scope>NUCLEOTIDE SEQUENCE [LARGE SCALE GENOMIC DNA]</scope>
    <source>
        <strain evidence="2 3">MSr11954</strain>
    </source>
</reference>